<organism evidence="1 2">
    <name type="scientific">Ceratopteris richardii</name>
    <name type="common">Triangle waterfern</name>
    <dbReference type="NCBI Taxonomy" id="49495"/>
    <lineage>
        <taxon>Eukaryota</taxon>
        <taxon>Viridiplantae</taxon>
        <taxon>Streptophyta</taxon>
        <taxon>Embryophyta</taxon>
        <taxon>Tracheophyta</taxon>
        <taxon>Polypodiopsida</taxon>
        <taxon>Polypodiidae</taxon>
        <taxon>Polypodiales</taxon>
        <taxon>Pteridineae</taxon>
        <taxon>Pteridaceae</taxon>
        <taxon>Parkerioideae</taxon>
        <taxon>Ceratopteris</taxon>
    </lineage>
</organism>
<proteinExistence type="predicted"/>
<evidence type="ECO:0000313" key="2">
    <source>
        <dbReference type="Proteomes" id="UP000825935"/>
    </source>
</evidence>
<reference evidence="1" key="1">
    <citation type="submission" date="2021-08" db="EMBL/GenBank/DDBJ databases">
        <title>WGS assembly of Ceratopteris richardii.</title>
        <authorList>
            <person name="Marchant D.B."/>
            <person name="Chen G."/>
            <person name="Jenkins J."/>
            <person name="Shu S."/>
            <person name="Leebens-Mack J."/>
            <person name="Grimwood J."/>
            <person name="Schmutz J."/>
            <person name="Soltis P."/>
            <person name="Soltis D."/>
            <person name="Chen Z.-H."/>
        </authorList>
    </citation>
    <scope>NUCLEOTIDE SEQUENCE</scope>
    <source>
        <strain evidence="1">Whitten #5841</strain>
        <tissue evidence="1">Leaf</tissue>
    </source>
</reference>
<evidence type="ECO:0000313" key="1">
    <source>
        <dbReference type="EMBL" id="KAH7439079.1"/>
    </source>
</evidence>
<sequence>MEEDTYIPSQMNSGGVQWELKLSSSLCVRKRGINTSDLCICKYLITRKSDEEEETQIRQCRNARLVDP</sequence>
<dbReference type="Proteomes" id="UP000825935">
    <property type="component" value="Chromosome 4"/>
</dbReference>
<comment type="caution">
    <text evidence="1">The sequence shown here is derived from an EMBL/GenBank/DDBJ whole genome shotgun (WGS) entry which is preliminary data.</text>
</comment>
<keyword evidence="2" id="KW-1185">Reference proteome</keyword>
<dbReference type="EMBL" id="CM035409">
    <property type="protein sequence ID" value="KAH7439079.1"/>
    <property type="molecule type" value="Genomic_DNA"/>
</dbReference>
<name>A0A8T2V4C6_CERRI</name>
<dbReference type="AlphaFoldDB" id="A0A8T2V4C6"/>
<protein>
    <submittedName>
        <fullName evidence="1">Uncharacterized protein</fullName>
    </submittedName>
</protein>
<gene>
    <name evidence="1" type="ORF">KP509_04G044400</name>
</gene>
<accession>A0A8T2V4C6</accession>